<feature type="transmembrane region" description="Helical" evidence="1">
    <location>
        <begin position="51"/>
        <end position="71"/>
    </location>
</feature>
<protein>
    <submittedName>
        <fullName evidence="2">Uncharacterized protein</fullName>
    </submittedName>
</protein>
<dbReference type="Proteomes" id="UP000609346">
    <property type="component" value="Unassembled WGS sequence"/>
</dbReference>
<dbReference type="RefSeq" id="WP_191203328.1">
    <property type="nucleotide sequence ID" value="NZ_JACXZA010000002.1"/>
</dbReference>
<keyword evidence="3" id="KW-1185">Reference proteome</keyword>
<gene>
    <name evidence="2" type="ORF">H8B09_09840</name>
</gene>
<sequence length="74" mass="8058">MYTLLAILGIAACVYGAVSSTIIVRKQKAHVLDKKLSLKTVKHPVSANPIFIYYVIAPVLAIVIAMVLIYLTQS</sequence>
<keyword evidence="1" id="KW-1133">Transmembrane helix</keyword>
<evidence type="ECO:0000256" key="1">
    <source>
        <dbReference type="SAM" id="Phobius"/>
    </source>
</evidence>
<dbReference type="EMBL" id="JACXZA010000002">
    <property type="protein sequence ID" value="MBD3919055.1"/>
    <property type="molecule type" value="Genomic_DNA"/>
</dbReference>
<reference evidence="2 3" key="1">
    <citation type="submission" date="2020-09" db="EMBL/GenBank/DDBJ databases">
        <title>Paenibacillus sp. strain PR3 16S rRNA gene Genome sequencing and assembly.</title>
        <authorList>
            <person name="Kim J."/>
        </authorList>
    </citation>
    <scope>NUCLEOTIDE SEQUENCE [LARGE SCALE GENOMIC DNA]</scope>
    <source>
        <strain evidence="2 3">PR3</strain>
    </source>
</reference>
<name>A0ABR8MSW6_9BACL</name>
<evidence type="ECO:0000313" key="2">
    <source>
        <dbReference type="EMBL" id="MBD3919055.1"/>
    </source>
</evidence>
<keyword evidence="1" id="KW-0812">Transmembrane</keyword>
<evidence type="ECO:0000313" key="3">
    <source>
        <dbReference type="Proteomes" id="UP000609346"/>
    </source>
</evidence>
<proteinExistence type="predicted"/>
<organism evidence="2 3">
    <name type="scientific">Paenibacillus terricola</name>
    <dbReference type="NCBI Taxonomy" id="2763503"/>
    <lineage>
        <taxon>Bacteria</taxon>
        <taxon>Bacillati</taxon>
        <taxon>Bacillota</taxon>
        <taxon>Bacilli</taxon>
        <taxon>Bacillales</taxon>
        <taxon>Paenibacillaceae</taxon>
        <taxon>Paenibacillus</taxon>
    </lineage>
</organism>
<keyword evidence="1" id="KW-0472">Membrane</keyword>
<comment type="caution">
    <text evidence="2">The sequence shown here is derived from an EMBL/GenBank/DDBJ whole genome shotgun (WGS) entry which is preliminary data.</text>
</comment>
<accession>A0ABR8MSW6</accession>